<dbReference type="Proteomes" id="UP000467841">
    <property type="component" value="Unassembled WGS sequence"/>
</dbReference>
<comment type="caution">
    <text evidence="1">The sequence shown here is derived from an EMBL/GenBank/DDBJ whole genome shotgun (WGS) entry which is preliminary data.</text>
</comment>
<keyword evidence="2" id="KW-1185">Reference proteome</keyword>
<evidence type="ECO:0000313" key="2">
    <source>
        <dbReference type="Proteomes" id="UP000467841"/>
    </source>
</evidence>
<sequence>MVFTDNERTEKTTLLSSYVMHSLMESVDMSEVRRLEGSVDSEAFPVPPQLVHITQVGVEGKAVIDGYAVKGDTPADYSASCDS</sequence>
<gene>
    <name evidence="1" type="ORF">MERR_LOCUS22848</name>
</gene>
<proteinExistence type="predicted"/>
<accession>A0A6D2J6M3</accession>
<organism evidence="1 2">
    <name type="scientific">Microthlaspi erraticum</name>
    <dbReference type="NCBI Taxonomy" id="1685480"/>
    <lineage>
        <taxon>Eukaryota</taxon>
        <taxon>Viridiplantae</taxon>
        <taxon>Streptophyta</taxon>
        <taxon>Embryophyta</taxon>
        <taxon>Tracheophyta</taxon>
        <taxon>Spermatophyta</taxon>
        <taxon>Magnoliopsida</taxon>
        <taxon>eudicotyledons</taxon>
        <taxon>Gunneridae</taxon>
        <taxon>Pentapetalae</taxon>
        <taxon>rosids</taxon>
        <taxon>malvids</taxon>
        <taxon>Brassicales</taxon>
        <taxon>Brassicaceae</taxon>
        <taxon>Coluteocarpeae</taxon>
        <taxon>Microthlaspi</taxon>
    </lineage>
</organism>
<name>A0A6D2J6M3_9BRAS</name>
<reference evidence="1" key="1">
    <citation type="submission" date="2020-01" db="EMBL/GenBank/DDBJ databases">
        <authorList>
            <person name="Mishra B."/>
        </authorList>
    </citation>
    <scope>NUCLEOTIDE SEQUENCE [LARGE SCALE GENOMIC DNA]</scope>
</reference>
<protein>
    <submittedName>
        <fullName evidence="1">Uncharacterized protein</fullName>
    </submittedName>
</protein>
<dbReference type="EMBL" id="CACVBM020001160">
    <property type="protein sequence ID" value="CAA7035613.1"/>
    <property type="molecule type" value="Genomic_DNA"/>
</dbReference>
<evidence type="ECO:0000313" key="1">
    <source>
        <dbReference type="EMBL" id="CAA7035613.1"/>
    </source>
</evidence>
<dbReference type="AlphaFoldDB" id="A0A6D2J6M3"/>